<feature type="compositionally biased region" description="Basic and acidic residues" evidence="1">
    <location>
        <begin position="25"/>
        <end position="37"/>
    </location>
</feature>
<accession>A0A8S5UFG5</accession>
<name>A0A8S5UFG5_9CAUD</name>
<sequence>MAQVITEQGDLGLGVFDYPDQPLNESEKEEKDEKDKK</sequence>
<organism evidence="2">
    <name type="scientific">Myoviridae sp. ctcyQ27</name>
    <dbReference type="NCBI Taxonomy" id="2825139"/>
    <lineage>
        <taxon>Viruses</taxon>
        <taxon>Duplodnaviria</taxon>
        <taxon>Heunggongvirae</taxon>
        <taxon>Uroviricota</taxon>
        <taxon>Caudoviricetes</taxon>
    </lineage>
</organism>
<evidence type="ECO:0000256" key="1">
    <source>
        <dbReference type="SAM" id="MobiDB-lite"/>
    </source>
</evidence>
<reference evidence="2" key="1">
    <citation type="journal article" date="2021" name="Proc. Natl. Acad. Sci. U.S.A.">
        <title>A Catalog of Tens of Thousands of Viruses from Human Metagenomes Reveals Hidden Associations with Chronic Diseases.</title>
        <authorList>
            <person name="Tisza M.J."/>
            <person name="Buck C.B."/>
        </authorList>
    </citation>
    <scope>NUCLEOTIDE SEQUENCE</scope>
    <source>
        <strain evidence="2">CtcyQ27</strain>
    </source>
</reference>
<feature type="region of interest" description="Disordered" evidence="1">
    <location>
        <begin position="1"/>
        <end position="37"/>
    </location>
</feature>
<evidence type="ECO:0000313" key="2">
    <source>
        <dbReference type="EMBL" id="DAF93233.1"/>
    </source>
</evidence>
<proteinExistence type="predicted"/>
<protein>
    <submittedName>
        <fullName evidence="2">Uncharacterized protein</fullName>
    </submittedName>
</protein>
<dbReference type="EMBL" id="BK016080">
    <property type="protein sequence ID" value="DAF93233.1"/>
    <property type="molecule type" value="Genomic_DNA"/>
</dbReference>